<name>A0A0L7LU07_OPEBR</name>
<dbReference type="InterPro" id="IPR003101">
    <property type="entry name" value="KIX_dom"/>
</dbReference>
<dbReference type="InterPro" id="IPR013178">
    <property type="entry name" value="Histone_AcTrfase_Rtt109/CBP"/>
</dbReference>
<gene>
    <name evidence="11" type="ORF">OBRU01_01502</name>
</gene>
<evidence type="ECO:0000256" key="9">
    <source>
        <dbReference type="SAM" id="MobiDB-lite"/>
    </source>
</evidence>
<keyword evidence="4" id="KW-0156">Chromatin regulator</keyword>
<feature type="region of interest" description="Disordered" evidence="9">
    <location>
        <begin position="152"/>
        <end position="188"/>
    </location>
</feature>
<evidence type="ECO:0000256" key="2">
    <source>
        <dbReference type="ARBA" id="ARBA00013184"/>
    </source>
</evidence>
<evidence type="ECO:0000256" key="5">
    <source>
        <dbReference type="ARBA" id="ARBA00023015"/>
    </source>
</evidence>
<keyword evidence="5" id="KW-0805">Transcription regulation</keyword>
<protein>
    <recommendedName>
        <fullName evidence="2">histone acetyltransferase</fullName>
        <ecNumber evidence="2">2.3.1.48</ecNumber>
    </recommendedName>
</protein>
<keyword evidence="7" id="KW-0539">Nucleus</keyword>
<feature type="region of interest" description="Disordered" evidence="9">
    <location>
        <begin position="1"/>
        <end position="41"/>
    </location>
</feature>
<evidence type="ECO:0000259" key="10">
    <source>
        <dbReference type="PROSITE" id="PS50952"/>
    </source>
</evidence>
<evidence type="ECO:0000256" key="7">
    <source>
        <dbReference type="ARBA" id="ARBA00023242"/>
    </source>
</evidence>
<dbReference type="GO" id="GO:0003713">
    <property type="term" value="F:transcription coactivator activity"/>
    <property type="evidence" value="ECO:0007669"/>
    <property type="project" value="TreeGrafter"/>
</dbReference>
<comment type="caution">
    <text evidence="11">The sequence shown here is derived from an EMBL/GenBank/DDBJ whole genome shotgun (WGS) entry which is preliminary data.</text>
</comment>
<dbReference type="InterPro" id="IPR036529">
    <property type="entry name" value="KIX_dom_sf"/>
</dbReference>
<reference evidence="11 12" key="1">
    <citation type="journal article" date="2015" name="Genome Biol. Evol.">
        <title>The genome of winter moth (Operophtera brumata) provides a genomic perspective on sexual dimorphism and phenology.</title>
        <authorList>
            <person name="Derks M.F."/>
            <person name="Smit S."/>
            <person name="Salis L."/>
            <person name="Schijlen E."/>
            <person name="Bossers A."/>
            <person name="Mateman C."/>
            <person name="Pijl A.S."/>
            <person name="de Ridder D."/>
            <person name="Groenen M.A."/>
            <person name="Visser M.E."/>
            <person name="Megens H.J."/>
        </authorList>
    </citation>
    <scope>NUCLEOTIDE SEQUENCE [LARGE SCALE GENOMIC DNA]</scope>
    <source>
        <strain evidence="11">WM2013NL</strain>
        <tissue evidence="11">Head and thorax</tissue>
    </source>
</reference>
<dbReference type="GO" id="GO:0000123">
    <property type="term" value="C:histone acetyltransferase complex"/>
    <property type="evidence" value="ECO:0007669"/>
    <property type="project" value="TreeGrafter"/>
</dbReference>
<dbReference type="GO" id="GO:0005634">
    <property type="term" value="C:nucleus"/>
    <property type="evidence" value="ECO:0007669"/>
    <property type="project" value="UniProtKB-SubCell"/>
</dbReference>
<dbReference type="PANTHER" id="PTHR13808:SF1">
    <property type="entry name" value="HISTONE ACETYLTRANSFERASE"/>
    <property type="match status" value="1"/>
</dbReference>
<comment type="catalytic activity">
    <reaction evidence="8">
        <text>L-lysyl-[protein] + acetyl-CoA = N(6)-acetyl-L-lysyl-[protein] + CoA + H(+)</text>
        <dbReference type="Rhea" id="RHEA:45948"/>
        <dbReference type="Rhea" id="RHEA-COMP:9752"/>
        <dbReference type="Rhea" id="RHEA-COMP:10731"/>
        <dbReference type="ChEBI" id="CHEBI:15378"/>
        <dbReference type="ChEBI" id="CHEBI:29969"/>
        <dbReference type="ChEBI" id="CHEBI:57287"/>
        <dbReference type="ChEBI" id="CHEBI:57288"/>
        <dbReference type="ChEBI" id="CHEBI:61930"/>
        <dbReference type="EC" id="2.3.1.48"/>
    </reaction>
</comment>
<keyword evidence="6" id="KW-0804">Transcription</keyword>
<dbReference type="Gene3D" id="1.10.246.20">
    <property type="entry name" value="Coactivator CBP, KIX domain"/>
    <property type="match status" value="1"/>
</dbReference>
<dbReference type="GO" id="GO:0031490">
    <property type="term" value="F:chromatin DNA binding"/>
    <property type="evidence" value="ECO:0007669"/>
    <property type="project" value="TreeGrafter"/>
</dbReference>
<dbReference type="GO" id="GO:0045944">
    <property type="term" value="P:positive regulation of transcription by RNA polymerase II"/>
    <property type="evidence" value="ECO:0007669"/>
    <property type="project" value="TreeGrafter"/>
</dbReference>
<dbReference type="Pfam" id="PF02172">
    <property type="entry name" value="KIX"/>
    <property type="match status" value="1"/>
</dbReference>
<feature type="domain" description="KIX" evidence="10">
    <location>
        <begin position="183"/>
        <end position="262"/>
    </location>
</feature>
<comment type="subcellular location">
    <subcellularLocation>
        <location evidence="1">Nucleus</location>
    </subcellularLocation>
</comment>
<evidence type="ECO:0000256" key="3">
    <source>
        <dbReference type="ARBA" id="ARBA00022679"/>
    </source>
</evidence>
<dbReference type="Proteomes" id="UP000037510">
    <property type="component" value="Unassembled WGS sequence"/>
</dbReference>
<dbReference type="GO" id="GO:0005667">
    <property type="term" value="C:transcription regulator complex"/>
    <property type="evidence" value="ECO:0007669"/>
    <property type="project" value="TreeGrafter"/>
</dbReference>
<dbReference type="SUPFAM" id="SSF47040">
    <property type="entry name" value="Kix domain of CBP (creb binding protein)"/>
    <property type="match status" value="1"/>
</dbReference>
<dbReference type="EMBL" id="JTDY01000087">
    <property type="protein sequence ID" value="KOB78963.1"/>
    <property type="molecule type" value="Genomic_DNA"/>
</dbReference>
<evidence type="ECO:0000256" key="4">
    <source>
        <dbReference type="ARBA" id="ARBA00022853"/>
    </source>
</evidence>
<evidence type="ECO:0000256" key="8">
    <source>
        <dbReference type="ARBA" id="ARBA00048017"/>
    </source>
</evidence>
<dbReference type="AlphaFoldDB" id="A0A0L7LU07"/>
<dbReference type="STRING" id="104452.A0A0L7LU07"/>
<sequence>MNAAAAVASGGTHTAATGVPGGVPGGIPGGPGGPGGPVGNVVNATGNVTGVTSVGGVGPGGGMPGGSMAGVPTLNVTQNVPPAPSAPGADMKRAYEALGIACPTSVSNMGAFPRARPPVSRPPGLSDVVPQQQQPTMQQLFTQQPDMLRLQASEQPSQQSQQALMSSGTLQLPGGPVTANPSSGTKEWHHSITADLRNHLVHKLVQAIFPTPDPTAMLDKRMHNLVAYARKVEGDMYEMASTRSEYYHLLAEKIYKIQKELEEKRQKRKV</sequence>
<organism evidence="11 12">
    <name type="scientific">Operophtera brumata</name>
    <name type="common">Winter moth</name>
    <name type="synonym">Phalaena brumata</name>
    <dbReference type="NCBI Taxonomy" id="104452"/>
    <lineage>
        <taxon>Eukaryota</taxon>
        <taxon>Metazoa</taxon>
        <taxon>Ecdysozoa</taxon>
        <taxon>Arthropoda</taxon>
        <taxon>Hexapoda</taxon>
        <taxon>Insecta</taxon>
        <taxon>Pterygota</taxon>
        <taxon>Neoptera</taxon>
        <taxon>Endopterygota</taxon>
        <taxon>Lepidoptera</taxon>
        <taxon>Glossata</taxon>
        <taxon>Ditrysia</taxon>
        <taxon>Geometroidea</taxon>
        <taxon>Geometridae</taxon>
        <taxon>Larentiinae</taxon>
        <taxon>Operophtera</taxon>
    </lineage>
</organism>
<dbReference type="PANTHER" id="PTHR13808">
    <property type="entry name" value="CBP/P300-RELATED"/>
    <property type="match status" value="1"/>
</dbReference>
<dbReference type="FunFam" id="1.10.246.20:FF:000001">
    <property type="entry name" value="E1A binding protein p300"/>
    <property type="match status" value="1"/>
</dbReference>
<dbReference type="GO" id="GO:0004402">
    <property type="term" value="F:histone acetyltransferase activity"/>
    <property type="evidence" value="ECO:0007669"/>
    <property type="project" value="InterPro"/>
</dbReference>
<feature type="compositionally biased region" description="Low complexity" evidence="9">
    <location>
        <begin position="152"/>
        <end position="167"/>
    </location>
</feature>
<evidence type="ECO:0000313" key="11">
    <source>
        <dbReference type="EMBL" id="KOB78963.1"/>
    </source>
</evidence>
<proteinExistence type="predicted"/>
<evidence type="ECO:0000313" key="12">
    <source>
        <dbReference type="Proteomes" id="UP000037510"/>
    </source>
</evidence>
<keyword evidence="3" id="KW-0808">Transferase</keyword>
<keyword evidence="12" id="KW-1185">Reference proteome</keyword>
<feature type="compositionally biased region" description="Gly residues" evidence="9">
    <location>
        <begin position="19"/>
        <end position="38"/>
    </location>
</feature>
<dbReference type="EC" id="2.3.1.48" evidence="2"/>
<dbReference type="PROSITE" id="PS50952">
    <property type="entry name" value="KIX"/>
    <property type="match status" value="1"/>
</dbReference>
<evidence type="ECO:0000256" key="1">
    <source>
        <dbReference type="ARBA" id="ARBA00004123"/>
    </source>
</evidence>
<evidence type="ECO:0000256" key="6">
    <source>
        <dbReference type="ARBA" id="ARBA00023163"/>
    </source>
</evidence>
<accession>A0A0L7LU07</accession>